<reference evidence="8 9" key="1">
    <citation type="submission" date="2019-03" db="EMBL/GenBank/DDBJ databases">
        <authorList>
            <person name="Dong K."/>
        </authorList>
    </citation>
    <scope>NUCLEOTIDE SEQUENCE [LARGE SCALE GENOMIC DNA]</scope>
    <source>
        <strain evidence="9">dk512</strain>
    </source>
</reference>
<dbReference type="InterPro" id="IPR013126">
    <property type="entry name" value="Hsp_70_fam"/>
</dbReference>
<feature type="compositionally biased region" description="Pro residues" evidence="7">
    <location>
        <begin position="686"/>
        <end position="697"/>
    </location>
</feature>
<dbReference type="InterPro" id="IPR018181">
    <property type="entry name" value="Heat_shock_70_CS"/>
</dbReference>
<feature type="compositionally biased region" description="Low complexity" evidence="7">
    <location>
        <begin position="507"/>
        <end position="536"/>
    </location>
</feature>
<dbReference type="InterPro" id="IPR043129">
    <property type="entry name" value="ATPase_NBD"/>
</dbReference>
<evidence type="ECO:0000313" key="8">
    <source>
        <dbReference type="EMBL" id="QBR87834.1"/>
    </source>
</evidence>
<keyword evidence="4" id="KW-0346">Stress response</keyword>
<dbReference type="SUPFAM" id="SSF53067">
    <property type="entry name" value="Actin-like ATPase domain"/>
    <property type="match status" value="2"/>
</dbReference>
<dbReference type="PROSITE" id="PS01036">
    <property type="entry name" value="HSP70_3"/>
    <property type="match status" value="1"/>
</dbReference>
<accession>A0ABX5SSK3</accession>
<dbReference type="Gene3D" id="3.30.420.40">
    <property type="match status" value="2"/>
</dbReference>
<feature type="region of interest" description="Disordered" evidence="7">
    <location>
        <begin position="507"/>
        <end position="704"/>
    </location>
</feature>
<feature type="compositionally biased region" description="Low complexity" evidence="7">
    <location>
        <begin position="552"/>
        <end position="601"/>
    </location>
</feature>
<gene>
    <name evidence="8" type="ORF">E4K62_03465</name>
</gene>
<proteinExistence type="inferred from homology"/>
<sequence length="704" mass="71400">MRHLLPSPGRRPPFPSMRACATIQHTSMRWGHASAIGTSVGMSLGFPLLAYGTSAGAPRGSFVRGEEMNGPYYLAIDVGTSRTSAAIARFAPDGSLLATPFPLGRSGDNAPTVVFAADGELLFGDAAERRGHTQPDRLIREYKRRIGDDVPILAADRAFAPEELYARTVDWAARAVVEREGGSPALLAITVPAAWGEYRSDIVRTALSEQGWRGVVVITEPEAAARHYESTNPLPEGRVLAVYDFGGGTFDAVALRKDADGAVRIVGAPAGIPDLGGADFDDALVRHVVRTARLDTMALAGDTSGRMALAALRRECVDAKESLSFDSEAVVPVLLSGDQRSVRLSRDEFEVMIADDLDRTVDAFEDALERAGVDLDDVDAILLTGGTSRIPRVAQVLSERFDRPIALDADPKAIIALGAARAAADAARAAAEPADDVPALVVEDDAPALRPEPAAGAARRSWFRRAPVAAYLTVGAAVVLASLGVAGAPTLGTAIVGASDRADMTAAPEAAAADAGPGDHSAAQPAESAVEPVAEAEGARPEGTTWRRTPAKKPASATPPRTPGSSTRAAAQGRAAQGTTPAGGSAATPRPSSGSPSGSTPAPTPGGGDATPDPGPTDPGPSDPGPTDPGPADPGPANPGPADPGPTDPGPSDPGGTGGVDTGGGDTGGGDTAETPPADPPAEADPTPPPGGEPSPTPTAGVPV</sequence>
<comment type="similarity">
    <text evidence="1 6">Belongs to the heat shock protein 70 family.</text>
</comment>
<evidence type="ECO:0000256" key="6">
    <source>
        <dbReference type="RuleBase" id="RU003322"/>
    </source>
</evidence>
<dbReference type="Proteomes" id="UP000295748">
    <property type="component" value="Chromosome"/>
</dbReference>
<dbReference type="PRINTS" id="PR00301">
    <property type="entry name" value="HEATSHOCK70"/>
</dbReference>
<feature type="compositionally biased region" description="Pro residues" evidence="7">
    <location>
        <begin position="613"/>
        <end position="652"/>
    </location>
</feature>
<evidence type="ECO:0000256" key="5">
    <source>
        <dbReference type="ARBA" id="ARBA00023186"/>
    </source>
</evidence>
<evidence type="ECO:0000256" key="3">
    <source>
        <dbReference type="ARBA" id="ARBA00022840"/>
    </source>
</evidence>
<dbReference type="Pfam" id="PF00012">
    <property type="entry name" value="HSP70"/>
    <property type="match status" value="1"/>
</dbReference>
<dbReference type="EMBL" id="CP038266">
    <property type="protein sequence ID" value="QBR87834.1"/>
    <property type="molecule type" value="Genomic_DNA"/>
</dbReference>
<keyword evidence="9" id="KW-1185">Reference proteome</keyword>
<evidence type="ECO:0000256" key="7">
    <source>
        <dbReference type="SAM" id="MobiDB-lite"/>
    </source>
</evidence>
<name>A0ABX5SSK3_9MICO</name>
<feature type="compositionally biased region" description="Gly residues" evidence="7">
    <location>
        <begin position="653"/>
        <end position="671"/>
    </location>
</feature>
<protein>
    <submittedName>
        <fullName evidence="8">Hsp70 family protein</fullName>
    </submittedName>
</protein>
<evidence type="ECO:0000256" key="4">
    <source>
        <dbReference type="ARBA" id="ARBA00023016"/>
    </source>
</evidence>
<keyword evidence="5" id="KW-0143">Chaperone</keyword>
<dbReference type="Gene3D" id="3.90.640.10">
    <property type="entry name" value="Actin, Chain A, domain 4"/>
    <property type="match status" value="1"/>
</dbReference>
<evidence type="ECO:0000256" key="1">
    <source>
        <dbReference type="ARBA" id="ARBA00007381"/>
    </source>
</evidence>
<evidence type="ECO:0000256" key="2">
    <source>
        <dbReference type="ARBA" id="ARBA00022741"/>
    </source>
</evidence>
<keyword evidence="2 6" id="KW-0547">Nucleotide-binding</keyword>
<organism evidence="8 9">
    <name type="scientific">Microbacterium wangchenii</name>
    <dbReference type="NCBI Taxonomy" id="2541726"/>
    <lineage>
        <taxon>Bacteria</taxon>
        <taxon>Bacillati</taxon>
        <taxon>Actinomycetota</taxon>
        <taxon>Actinomycetes</taxon>
        <taxon>Micrococcales</taxon>
        <taxon>Microbacteriaceae</taxon>
        <taxon>Microbacterium</taxon>
    </lineage>
</organism>
<keyword evidence="3 6" id="KW-0067">ATP-binding</keyword>
<evidence type="ECO:0000313" key="9">
    <source>
        <dbReference type="Proteomes" id="UP000295748"/>
    </source>
</evidence>
<dbReference type="PANTHER" id="PTHR19375">
    <property type="entry name" value="HEAT SHOCK PROTEIN 70KDA"/>
    <property type="match status" value="1"/>
</dbReference>